<name>A0A3A3ZZW9_9ACTN</name>
<organism evidence="1 2">
    <name type="scientific">Bailinhaonella thermotolerans</name>
    <dbReference type="NCBI Taxonomy" id="1070861"/>
    <lineage>
        <taxon>Bacteria</taxon>
        <taxon>Bacillati</taxon>
        <taxon>Actinomycetota</taxon>
        <taxon>Actinomycetes</taxon>
        <taxon>Streptosporangiales</taxon>
        <taxon>Streptosporangiaceae</taxon>
        <taxon>Bailinhaonella</taxon>
    </lineage>
</organism>
<accession>A0A3A3ZZW9</accession>
<dbReference type="EMBL" id="QZEY01000040">
    <property type="protein sequence ID" value="RJL19341.1"/>
    <property type="molecule type" value="Genomic_DNA"/>
</dbReference>
<dbReference type="Proteomes" id="UP000265768">
    <property type="component" value="Unassembled WGS sequence"/>
</dbReference>
<protein>
    <submittedName>
        <fullName evidence="1">Uncharacterized protein</fullName>
    </submittedName>
</protein>
<evidence type="ECO:0000313" key="2">
    <source>
        <dbReference type="Proteomes" id="UP000265768"/>
    </source>
</evidence>
<sequence>MPRVAVDNPPLTQLPYGLFSAASVEAAAPGRWLLGVEYDTDGCTQAGVIGGWCPEDPGDHTMTVPPGVTYPTADGFVVYAGVACKLPGMVEDAGTRAADRLTLGEQTAVERHVWTTQLAVPAAVLATGSETAVGLVDAVAALERDLGEMFGAVGTLHVPRWLVPHLAAADQIVRDDRAGRLTTVLGTPIAAGAGYPGTSPSGTAPGAGAAWMYATGPVVVRRGPVVTPATERTGAFDPSNNEVTVRAQRDYVVTTDCVLLAVQTTTGGTP</sequence>
<proteinExistence type="predicted"/>
<keyword evidence="2" id="KW-1185">Reference proteome</keyword>
<evidence type="ECO:0000313" key="1">
    <source>
        <dbReference type="EMBL" id="RJL19341.1"/>
    </source>
</evidence>
<dbReference type="AlphaFoldDB" id="A0A3A3ZZW9"/>
<reference evidence="1 2" key="1">
    <citation type="submission" date="2018-09" db="EMBL/GenBank/DDBJ databases">
        <title>YIM 75507 draft genome.</title>
        <authorList>
            <person name="Tang S."/>
            <person name="Feng Y."/>
        </authorList>
    </citation>
    <scope>NUCLEOTIDE SEQUENCE [LARGE SCALE GENOMIC DNA]</scope>
    <source>
        <strain evidence="1 2">YIM 75507</strain>
    </source>
</reference>
<gene>
    <name evidence="1" type="ORF">D5H75_40470</name>
</gene>
<comment type="caution">
    <text evidence="1">The sequence shown here is derived from an EMBL/GenBank/DDBJ whole genome shotgun (WGS) entry which is preliminary data.</text>
</comment>